<evidence type="ECO:0000313" key="3">
    <source>
        <dbReference type="Proteomes" id="UP000177625"/>
    </source>
</evidence>
<dbReference type="PROSITE" id="PS50097">
    <property type="entry name" value="BTB"/>
    <property type="match status" value="1"/>
</dbReference>
<dbReference type="Gene3D" id="3.30.710.10">
    <property type="entry name" value="Potassium Channel Kv1.1, Chain A"/>
    <property type="match status" value="1"/>
</dbReference>
<evidence type="ECO:0000313" key="2">
    <source>
        <dbReference type="EMBL" id="CZT44317.1"/>
    </source>
</evidence>
<name>A0A1E1M5D2_RHYSE</name>
<sequence length="193" mass="21891">MSCKSLKKPKLGAEIGTEMIQIEVGCDNKRQTFNVHKALLQKHTQSFDESLASESGKNGFLFLGEEDPDLFCVISEWFYTGELPGPPSHISNSRPPNEATAKRMENDLHSRFKAAENKLVEIYALAEKWNMSDLMNCAIDAVKDGFSEYYTAFSSALLIKIFKITKPGWLPTSQPLHRCQCHPHRWRLQKSKA</sequence>
<keyword evidence="3" id="KW-1185">Reference proteome</keyword>
<feature type="domain" description="BTB" evidence="1">
    <location>
        <begin position="18"/>
        <end position="87"/>
    </location>
</feature>
<dbReference type="SUPFAM" id="SSF54695">
    <property type="entry name" value="POZ domain"/>
    <property type="match status" value="1"/>
</dbReference>
<accession>A0A1E1M5D2</accession>
<dbReference type="PANTHER" id="PTHR47843:SF2">
    <property type="entry name" value="BTB DOMAIN-CONTAINING PROTEIN"/>
    <property type="match status" value="1"/>
</dbReference>
<organism evidence="2 3">
    <name type="scientific">Rhynchosporium secalis</name>
    <name type="common">Barley scald fungus</name>
    <dbReference type="NCBI Taxonomy" id="38038"/>
    <lineage>
        <taxon>Eukaryota</taxon>
        <taxon>Fungi</taxon>
        <taxon>Dikarya</taxon>
        <taxon>Ascomycota</taxon>
        <taxon>Pezizomycotina</taxon>
        <taxon>Leotiomycetes</taxon>
        <taxon>Helotiales</taxon>
        <taxon>Ploettnerulaceae</taxon>
        <taxon>Rhynchosporium</taxon>
    </lineage>
</organism>
<evidence type="ECO:0000259" key="1">
    <source>
        <dbReference type="PROSITE" id="PS50097"/>
    </source>
</evidence>
<proteinExistence type="predicted"/>
<reference evidence="3" key="1">
    <citation type="submission" date="2016-03" db="EMBL/GenBank/DDBJ databases">
        <authorList>
            <person name="Guldener U."/>
        </authorList>
    </citation>
    <scope>NUCLEOTIDE SEQUENCE [LARGE SCALE GENOMIC DNA]</scope>
</reference>
<dbReference type="InterPro" id="IPR000210">
    <property type="entry name" value="BTB/POZ_dom"/>
</dbReference>
<dbReference type="Proteomes" id="UP000177625">
    <property type="component" value="Unassembled WGS sequence"/>
</dbReference>
<dbReference type="PANTHER" id="PTHR47843">
    <property type="entry name" value="BTB DOMAIN-CONTAINING PROTEIN-RELATED"/>
    <property type="match status" value="1"/>
</dbReference>
<protein>
    <recommendedName>
        <fullName evidence="1">BTB domain-containing protein</fullName>
    </recommendedName>
</protein>
<dbReference type="EMBL" id="FJVC01000166">
    <property type="protein sequence ID" value="CZT44317.1"/>
    <property type="molecule type" value="Genomic_DNA"/>
</dbReference>
<dbReference type="InterPro" id="IPR011333">
    <property type="entry name" value="SKP1/BTB/POZ_sf"/>
</dbReference>
<gene>
    <name evidence="2" type="ORF">RSE6_04470</name>
</gene>
<dbReference type="AlphaFoldDB" id="A0A1E1M5D2"/>